<proteinExistence type="inferred from homology"/>
<evidence type="ECO:0000256" key="1">
    <source>
        <dbReference type="ARBA" id="ARBA00008509"/>
    </source>
</evidence>
<keyword evidence="6" id="KW-1185">Reference proteome</keyword>
<comment type="caution">
    <text evidence="5">The sequence shown here is derived from an EMBL/GenBank/DDBJ whole genome shotgun (WGS) entry which is preliminary data.</text>
</comment>
<evidence type="ECO:0000259" key="4">
    <source>
        <dbReference type="PROSITE" id="PS51203"/>
    </source>
</evidence>
<feature type="region of interest" description="Disordered" evidence="2">
    <location>
        <begin position="210"/>
        <end position="269"/>
    </location>
</feature>
<dbReference type="PROSITE" id="PS51203">
    <property type="entry name" value="CS"/>
    <property type="match status" value="1"/>
</dbReference>
<dbReference type="InterPro" id="IPR007052">
    <property type="entry name" value="CS_dom"/>
</dbReference>
<dbReference type="Pfam" id="PF04969">
    <property type="entry name" value="CS"/>
    <property type="match status" value="1"/>
</dbReference>
<feature type="region of interest" description="Disordered" evidence="2">
    <location>
        <begin position="138"/>
        <end position="158"/>
    </location>
</feature>
<dbReference type="InterPro" id="IPR011990">
    <property type="entry name" value="TPR-like_helical_dom_sf"/>
</dbReference>
<dbReference type="PANTHER" id="PTHR45862">
    <property type="entry name" value="PROTEIN SGT1 HOMOLOG"/>
    <property type="match status" value="1"/>
</dbReference>
<feature type="domain" description="CS" evidence="4">
    <location>
        <begin position="271"/>
        <end position="362"/>
    </location>
</feature>
<sequence length="503" mass="55590">MSHITQAERGLKALDERKWEDALNALSKALLGSTNPAWLLARSRALISLQRYEEALEDANLAFHAAYDRNRRDLLIESQYRRGVAYFRMGQYANGDCCCVYAMRLCKGHPVIEKEDPKLAHVDEEGFWTATRENARLEATEDRYNNREPPKSDHEGLPAVREELPPLVHVSEWRQASTMRQQCLNAMEKLPAGAEARKITVSVKPERKDVVDLTTDKGGDEEAGDEEAGDGKAGDGKAGDGKAGDEEAGDGKAGDGEAGKEAQGVPAAQPPKALVVQDYQTNDAITVSIFSKGVNKAVLDVEFLPDRVRINPLVYPDGEQKEWTLELYSQIDPSASSFKVSPVKVELHLVKMVTGGKWPRLSKEASVNDGAEEEELKCEWLSETKSLKLVPKTKAQLQEAMRAKAAAAAVKKSSWPPAYPTSSRTGPKDWDKIAAEEEPEEYYDNGVDTFFKKIYGDGNDDQKRAMMKSFTESNGTTLSTDWKDVANRTVGVSPPDGVEAKKW</sequence>
<dbReference type="InterPro" id="IPR007699">
    <property type="entry name" value="SGS_dom"/>
</dbReference>
<dbReference type="Pfam" id="PF05002">
    <property type="entry name" value="SGS"/>
    <property type="match status" value="1"/>
</dbReference>
<dbReference type="Proteomes" id="UP000732380">
    <property type="component" value="Unassembled WGS sequence"/>
</dbReference>
<dbReference type="Gene3D" id="2.60.40.790">
    <property type="match status" value="1"/>
</dbReference>
<accession>A0A9P7Q3E3</accession>
<dbReference type="PROSITE" id="PS51048">
    <property type="entry name" value="SGS"/>
    <property type="match status" value="1"/>
</dbReference>
<dbReference type="InterPro" id="IPR008978">
    <property type="entry name" value="HSP20-like_chaperone"/>
</dbReference>
<organism evidence="5 6">
    <name type="scientific">Claviceps humidiphila</name>
    <dbReference type="NCBI Taxonomy" id="1294629"/>
    <lineage>
        <taxon>Eukaryota</taxon>
        <taxon>Fungi</taxon>
        <taxon>Dikarya</taxon>
        <taxon>Ascomycota</taxon>
        <taxon>Pezizomycotina</taxon>
        <taxon>Sordariomycetes</taxon>
        <taxon>Hypocreomycetidae</taxon>
        <taxon>Hypocreales</taxon>
        <taxon>Clavicipitaceae</taxon>
        <taxon>Claviceps</taxon>
    </lineage>
</organism>
<dbReference type="GO" id="GO:0051087">
    <property type="term" value="F:protein-folding chaperone binding"/>
    <property type="evidence" value="ECO:0007669"/>
    <property type="project" value="InterPro"/>
</dbReference>
<feature type="compositionally biased region" description="Basic and acidic residues" evidence="2">
    <location>
        <begin position="210"/>
        <end position="220"/>
    </location>
</feature>
<protein>
    <recommendedName>
        <fullName evidence="7">SGT1 protein</fullName>
    </recommendedName>
</protein>
<reference evidence="5 6" key="1">
    <citation type="journal article" date="2020" name="bioRxiv">
        <title>Whole genome comparisons of ergot fungi reveals the divergence and evolution of species within the genus Claviceps are the result of varying mechanisms driving genome evolution and host range expansion.</title>
        <authorList>
            <person name="Wyka S.A."/>
            <person name="Mondo S.J."/>
            <person name="Liu M."/>
            <person name="Dettman J."/>
            <person name="Nalam V."/>
            <person name="Broders K.D."/>
        </authorList>
    </citation>
    <scope>NUCLEOTIDE SEQUENCE [LARGE SCALE GENOMIC DNA]</scope>
    <source>
        <strain evidence="5 6">LM576</strain>
    </source>
</reference>
<gene>
    <name evidence="5" type="ORF">E4U13_000920</name>
</gene>
<dbReference type="SUPFAM" id="SSF49764">
    <property type="entry name" value="HSP20-like chaperones"/>
    <property type="match status" value="1"/>
</dbReference>
<evidence type="ECO:0008006" key="7">
    <source>
        <dbReference type="Google" id="ProtNLM"/>
    </source>
</evidence>
<evidence type="ECO:0000313" key="6">
    <source>
        <dbReference type="Proteomes" id="UP000732380"/>
    </source>
</evidence>
<comment type="similarity">
    <text evidence="1">Belongs to the SGT1 family.</text>
</comment>
<dbReference type="Gene3D" id="1.25.40.10">
    <property type="entry name" value="Tetratricopeptide repeat domain"/>
    <property type="match status" value="1"/>
</dbReference>
<evidence type="ECO:0000256" key="2">
    <source>
        <dbReference type="SAM" id="MobiDB-lite"/>
    </source>
</evidence>
<name>A0A9P7Q3E3_9HYPO</name>
<dbReference type="InterPro" id="IPR044563">
    <property type="entry name" value="Sgt1-like"/>
</dbReference>
<feature type="compositionally biased region" description="Basic and acidic residues" evidence="2">
    <location>
        <begin position="229"/>
        <end position="260"/>
    </location>
</feature>
<dbReference type="EMBL" id="SRQM01000131">
    <property type="protein sequence ID" value="KAG6117629.1"/>
    <property type="molecule type" value="Genomic_DNA"/>
</dbReference>
<dbReference type="AlphaFoldDB" id="A0A9P7Q3E3"/>
<dbReference type="CDD" id="cd06466">
    <property type="entry name" value="p23_CS_SGT1_like"/>
    <property type="match status" value="1"/>
</dbReference>
<evidence type="ECO:0000259" key="3">
    <source>
        <dbReference type="PROSITE" id="PS51048"/>
    </source>
</evidence>
<feature type="domain" description="SGS" evidence="3">
    <location>
        <begin position="418"/>
        <end position="503"/>
    </location>
</feature>
<evidence type="ECO:0000313" key="5">
    <source>
        <dbReference type="EMBL" id="KAG6117629.1"/>
    </source>
</evidence>
<dbReference type="SUPFAM" id="SSF48452">
    <property type="entry name" value="TPR-like"/>
    <property type="match status" value="1"/>
</dbReference>